<dbReference type="EMBL" id="KI630297">
    <property type="protein sequence ID" value="EYU42358.1"/>
    <property type="molecule type" value="Genomic_DNA"/>
</dbReference>
<name>A0A022RRH1_ERYGU</name>
<dbReference type="Proteomes" id="UP000030748">
    <property type="component" value="Unassembled WGS sequence"/>
</dbReference>
<evidence type="ECO:0000313" key="2">
    <source>
        <dbReference type="Proteomes" id="UP000030748"/>
    </source>
</evidence>
<dbReference type="AlphaFoldDB" id="A0A022RRH1"/>
<accession>A0A022RRH1</accession>
<evidence type="ECO:0000313" key="1">
    <source>
        <dbReference type="EMBL" id="EYU42358.1"/>
    </source>
</evidence>
<protein>
    <submittedName>
        <fullName evidence="1">Uncharacterized protein</fullName>
    </submittedName>
</protein>
<organism evidence="1 2">
    <name type="scientific">Erythranthe guttata</name>
    <name type="common">Yellow monkey flower</name>
    <name type="synonym">Mimulus guttatus</name>
    <dbReference type="NCBI Taxonomy" id="4155"/>
    <lineage>
        <taxon>Eukaryota</taxon>
        <taxon>Viridiplantae</taxon>
        <taxon>Streptophyta</taxon>
        <taxon>Embryophyta</taxon>
        <taxon>Tracheophyta</taxon>
        <taxon>Spermatophyta</taxon>
        <taxon>Magnoliopsida</taxon>
        <taxon>eudicotyledons</taxon>
        <taxon>Gunneridae</taxon>
        <taxon>Pentapetalae</taxon>
        <taxon>asterids</taxon>
        <taxon>lamiids</taxon>
        <taxon>Lamiales</taxon>
        <taxon>Phrymaceae</taxon>
        <taxon>Erythranthe</taxon>
    </lineage>
</organism>
<proteinExistence type="predicted"/>
<keyword evidence="2" id="KW-1185">Reference proteome</keyword>
<sequence length="74" mass="8661">MNRREGIFAENHQLSPRFFDSTLFHQVVRMRWARLSIGQNSSIHNTESRLLLSSCSSLYACQWALPLKRIPIML</sequence>
<reference evidence="1 2" key="1">
    <citation type="journal article" date="2013" name="Proc. Natl. Acad. Sci. U.S.A.">
        <title>Fine-scale variation in meiotic recombination in Mimulus inferred from population shotgun sequencing.</title>
        <authorList>
            <person name="Hellsten U."/>
            <person name="Wright K.M."/>
            <person name="Jenkins J."/>
            <person name="Shu S."/>
            <person name="Yuan Y."/>
            <person name="Wessler S.R."/>
            <person name="Schmutz J."/>
            <person name="Willis J.H."/>
            <person name="Rokhsar D.S."/>
        </authorList>
    </citation>
    <scope>NUCLEOTIDE SEQUENCE [LARGE SCALE GENOMIC DNA]</scope>
    <source>
        <strain evidence="2">cv. DUN x IM62</strain>
    </source>
</reference>
<gene>
    <name evidence="1" type="ORF">MIMGU_mgv1a017450mg</name>
</gene>